<sequence>MPLRHVARACAVLLFVLLGHVTLVQAFRSRALNADPRNERPLIARYDQPRGSILTYDGTPVAVSRPDHGGPYRYRRVYPRGQEYAAVTGHLSLHRSTGIERAQDGVLSGEDPKIKLRSLVKDGAAAGADVRLTIHDRVQRAAYQALAATKLAGAAVAINPATGAVLALATYPTYDPGVLAGFDRERLAEVTRRLRADKAEPLLNRALDRLYPPGSTFTLVTTAAALASREYTPTAHVSAPARLRLPGTATYVRNAGDRPCGNGRPTLVYALQTACDTAFAAIGLQLGQDLLRDQAEAFGFNAADLRIPLPTTPSRYPAALDRAQTALTAIGRHETRVTPLMVAMMSAAVANNGVLMRPYLVEEVRLPDGSVVNRADPKPYRTVVPPTLARYLALMMTTATRSGGTQVAVPGMRVAARSATLRPEPSRDPKAGRHALVTAFAPADAPEVAVGVVLEDAGERAGEVGPVARAIIEAALS</sequence>
<evidence type="ECO:0000259" key="1">
    <source>
        <dbReference type="Pfam" id="PF00905"/>
    </source>
</evidence>
<evidence type="ECO:0000313" key="4">
    <source>
        <dbReference type="Proteomes" id="UP000198683"/>
    </source>
</evidence>
<dbReference type="EMBL" id="FNFB01000002">
    <property type="protein sequence ID" value="SDJ63080.1"/>
    <property type="molecule type" value="Genomic_DNA"/>
</dbReference>
<dbReference type="InterPro" id="IPR012338">
    <property type="entry name" value="Beta-lactam/transpept-like"/>
</dbReference>
<dbReference type="PANTHER" id="PTHR30627:SF24">
    <property type="entry name" value="PENICILLIN-BINDING PROTEIN 4B"/>
    <property type="match status" value="1"/>
</dbReference>
<dbReference type="Pfam" id="PF21922">
    <property type="entry name" value="PBP_dimer_2"/>
    <property type="match status" value="1"/>
</dbReference>
<keyword evidence="3" id="KW-0808">Transferase</keyword>
<protein>
    <submittedName>
        <fullName evidence="3">Peptidoglycan glycosyltransferase</fullName>
    </submittedName>
</protein>
<keyword evidence="4" id="KW-1185">Reference proteome</keyword>
<dbReference type="Gene3D" id="3.90.1310.10">
    <property type="entry name" value="Penicillin-binding protein 2a (Domain 2)"/>
    <property type="match status" value="1"/>
</dbReference>
<dbReference type="Proteomes" id="UP000198683">
    <property type="component" value="Unassembled WGS sequence"/>
</dbReference>
<gene>
    <name evidence="3" type="ORF">SAMN05421874_102482</name>
</gene>
<dbReference type="GO" id="GO:0071972">
    <property type="term" value="F:peptidoglycan L,D-transpeptidase activity"/>
    <property type="evidence" value="ECO:0007669"/>
    <property type="project" value="TreeGrafter"/>
</dbReference>
<evidence type="ECO:0000259" key="2">
    <source>
        <dbReference type="Pfam" id="PF21922"/>
    </source>
</evidence>
<proteinExistence type="predicted"/>
<dbReference type="SUPFAM" id="SSF56601">
    <property type="entry name" value="beta-lactamase/transpeptidase-like"/>
    <property type="match status" value="1"/>
</dbReference>
<dbReference type="InterPro" id="IPR054120">
    <property type="entry name" value="PBPA_dimer"/>
</dbReference>
<name>A0A1G8VD65_9ACTN</name>
<evidence type="ECO:0000313" key="3">
    <source>
        <dbReference type="EMBL" id="SDJ63080.1"/>
    </source>
</evidence>
<dbReference type="InterPro" id="IPR050515">
    <property type="entry name" value="Beta-lactam/transpept"/>
</dbReference>
<dbReference type="Pfam" id="PF00905">
    <property type="entry name" value="Transpeptidase"/>
    <property type="match status" value="1"/>
</dbReference>
<dbReference type="Gene3D" id="3.40.710.10">
    <property type="entry name" value="DD-peptidase/beta-lactamase superfamily"/>
    <property type="match status" value="1"/>
</dbReference>
<dbReference type="GO" id="GO:0071555">
    <property type="term" value="P:cell wall organization"/>
    <property type="evidence" value="ECO:0007669"/>
    <property type="project" value="TreeGrafter"/>
</dbReference>
<dbReference type="InterPro" id="IPR001460">
    <property type="entry name" value="PCN-bd_Tpept"/>
</dbReference>
<reference evidence="3 4" key="1">
    <citation type="submission" date="2016-10" db="EMBL/GenBank/DDBJ databases">
        <authorList>
            <person name="de Groot N.N."/>
        </authorList>
    </citation>
    <scope>NUCLEOTIDE SEQUENCE [LARGE SCALE GENOMIC DNA]</scope>
    <source>
        <strain evidence="3 4">CGMCC 4.5681</strain>
    </source>
</reference>
<dbReference type="GO" id="GO:0016740">
    <property type="term" value="F:transferase activity"/>
    <property type="evidence" value="ECO:0007669"/>
    <property type="project" value="UniProtKB-KW"/>
</dbReference>
<accession>A0A1G8VD65</accession>
<feature type="domain" description="Penicillin-binding protein transpeptidase" evidence="1">
    <location>
        <begin position="153"/>
        <end position="472"/>
    </location>
</feature>
<dbReference type="GO" id="GO:0005886">
    <property type="term" value="C:plasma membrane"/>
    <property type="evidence" value="ECO:0007669"/>
    <property type="project" value="TreeGrafter"/>
</dbReference>
<dbReference type="GO" id="GO:0008658">
    <property type="term" value="F:penicillin binding"/>
    <property type="evidence" value="ECO:0007669"/>
    <property type="project" value="InterPro"/>
</dbReference>
<dbReference type="AlphaFoldDB" id="A0A1G8VD65"/>
<organism evidence="3 4">
    <name type="scientific">Nonomuraea maritima</name>
    <dbReference type="NCBI Taxonomy" id="683260"/>
    <lineage>
        <taxon>Bacteria</taxon>
        <taxon>Bacillati</taxon>
        <taxon>Actinomycetota</taxon>
        <taxon>Actinomycetes</taxon>
        <taxon>Streptosporangiales</taxon>
        <taxon>Streptosporangiaceae</taxon>
        <taxon>Nonomuraea</taxon>
    </lineage>
</organism>
<dbReference type="STRING" id="683260.SAMN05421874_102482"/>
<feature type="domain" description="Penicillin binding protein A dimerisation" evidence="2">
    <location>
        <begin position="50"/>
        <end position="120"/>
    </location>
</feature>
<dbReference type="PANTHER" id="PTHR30627">
    <property type="entry name" value="PEPTIDOGLYCAN D,D-TRANSPEPTIDASE"/>
    <property type="match status" value="1"/>
</dbReference>